<dbReference type="AlphaFoldDB" id="A0A6C0LGH8"/>
<accession>A0A6C0LGH8</accession>
<proteinExistence type="predicted"/>
<protein>
    <submittedName>
        <fullName evidence="1">Uncharacterized protein</fullName>
    </submittedName>
</protein>
<organism evidence="1">
    <name type="scientific">viral metagenome</name>
    <dbReference type="NCBI Taxonomy" id="1070528"/>
    <lineage>
        <taxon>unclassified sequences</taxon>
        <taxon>metagenomes</taxon>
        <taxon>organismal metagenomes</taxon>
    </lineage>
</organism>
<dbReference type="EMBL" id="MN740490">
    <property type="protein sequence ID" value="QHU29587.1"/>
    <property type="molecule type" value="Genomic_DNA"/>
</dbReference>
<reference evidence="1" key="1">
    <citation type="journal article" date="2020" name="Nature">
        <title>Giant virus diversity and host interactions through global metagenomics.</title>
        <authorList>
            <person name="Schulz F."/>
            <person name="Roux S."/>
            <person name="Paez-Espino D."/>
            <person name="Jungbluth S."/>
            <person name="Walsh D.A."/>
            <person name="Denef V.J."/>
            <person name="McMahon K.D."/>
            <person name="Konstantinidis K.T."/>
            <person name="Eloe-Fadrosh E.A."/>
            <person name="Kyrpides N.C."/>
            <person name="Woyke T."/>
        </authorList>
    </citation>
    <scope>NUCLEOTIDE SEQUENCE</scope>
    <source>
        <strain evidence="1">GVMAG-M-3300027804-48</strain>
    </source>
</reference>
<name>A0A6C0LGH8_9ZZZZ</name>
<evidence type="ECO:0000313" key="1">
    <source>
        <dbReference type="EMBL" id="QHU29587.1"/>
    </source>
</evidence>
<sequence>MIVGGILITVALITYLCYNKPELNKYSLKYYKLKWGGRQFL</sequence>